<organism evidence="2 3">
    <name type="scientific">Micromonospora tulbaghiae</name>
    <dbReference type="NCBI Taxonomy" id="479978"/>
    <lineage>
        <taxon>Bacteria</taxon>
        <taxon>Bacillati</taxon>
        <taxon>Actinomycetota</taxon>
        <taxon>Actinomycetes</taxon>
        <taxon>Micromonosporales</taxon>
        <taxon>Micromonosporaceae</taxon>
        <taxon>Micromonospora</taxon>
    </lineage>
</organism>
<name>A0A386WES8_9ACTN</name>
<dbReference type="Proteomes" id="UP000267804">
    <property type="component" value="Chromosome"/>
</dbReference>
<dbReference type="AlphaFoldDB" id="A0A386WES8"/>
<evidence type="ECO:0000313" key="2">
    <source>
        <dbReference type="EMBL" id="AYF26906.1"/>
    </source>
</evidence>
<dbReference type="EMBL" id="CP024087">
    <property type="protein sequence ID" value="AYF26906.1"/>
    <property type="molecule type" value="Genomic_DNA"/>
</dbReference>
<reference evidence="2 3" key="1">
    <citation type="submission" date="2017-10" db="EMBL/GenBank/DDBJ databases">
        <title>Integration of genomic and chemical information greatly accelerates assignment of the full stereostructure of myelolactone, a potent inhibitor of myeloma from a marine-derived Micromonospora.</title>
        <authorList>
            <person name="Kim M.C."/>
            <person name="Machado H."/>
            <person name="Jensen P.R."/>
            <person name="Fenical W."/>
        </authorList>
    </citation>
    <scope>NUCLEOTIDE SEQUENCE [LARGE SCALE GENOMIC DNA]</scope>
    <source>
        <strain evidence="2 3">CNY-010</strain>
    </source>
</reference>
<evidence type="ECO:0000313" key="3">
    <source>
        <dbReference type="Proteomes" id="UP000267804"/>
    </source>
</evidence>
<gene>
    <name evidence="2" type="ORF">CSH63_05505</name>
</gene>
<sequence length="91" mass="10238">MMQVLIRRQPSSTSLIGPVSAGSWRPASGAQIARAARARLAKRCQEPQRGTWRWFRRTWLLAAWKASSTVQRIPAARTRWASVVGPGIQQR</sequence>
<accession>A0A386WES8</accession>
<dbReference type="KEGG" id="mtua:CSH63_05505"/>
<protein>
    <submittedName>
        <fullName evidence="2">Uncharacterized protein</fullName>
    </submittedName>
</protein>
<evidence type="ECO:0000256" key="1">
    <source>
        <dbReference type="SAM" id="MobiDB-lite"/>
    </source>
</evidence>
<proteinExistence type="predicted"/>
<feature type="region of interest" description="Disordered" evidence="1">
    <location>
        <begin position="1"/>
        <end position="25"/>
    </location>
</feature>